<gene>
    <name evidence="7" type="ORF">ACFSBK_01665</name>
</gene>
<dbReference type="Gene3D" id="3.10.350.10">
    <property type="entry name" value="LysM domain"/>
    <property type="match status" value="11"/>
</dbReference>
<feature type="domain" description="LysM" evidence="6">
    <location>
        <begin position="1097"/>
        <end position="1140"/>
    </location>
</feature>
<feature type="region of interest" description="Disordered" evidence="5">
    <location>
        <begin position="1011"/>
        <end position="1033"/>
    </location>
</feature>
<comment type="caution">
    <text evidence="7">The sequence shown here is derived from an EMBL/GenBank/DDBJ whole genome shotgun (WGS) entry which is preliminary data.</text>
</comment>
<feature type="domain" description="LysM" evidence="6">
    <location>
        <begin position="379"/>
        <end position="422"/>
    </location>
</feature>
<feature type="compositionally biased region" description="Basic and acidic residues" evidence="5">
    <location>
        <begin position="281"/>
        <end position="328"/>
    </location>
</feature>
<dbReference type="InterPro" id="IPR018392">
    <property type="entry name" value="LysM"/>
</dbReference>
<dbReference type="InterPro" id="IPR002901">
    <property type="entry name" value="MGlyc_endo_b_GlcNAc-like_dom"/>
</dbReference>
<feature type="region of interest" description="Disordered" evidence="5">
    <location>
        <begin position="745"/>
        <end position="766"/>
    </location>
</feature>
<evidence type="ECO:0000256" key="1">
    <source>
        <dbReference type="ARBA" id="ARBA00010266"/>
    </source>
</evidence>
<feature type="compositionally biased region" description="Low complexity" evidence="5">
    <location>
        <begin position="681"/>
        <end position="700"/>
    </location>
</feature>
<name>A0ABW4NJZ6_9LACT</name>
<feature type="domain" description="LysM" evidence="6">
    <location>
        <begin position="1232"/>
        <end position="1275"/>
    </location>
</feature>
<feature type="compositionally biased region" description="Low complexity" evidence="5">
    <location>
        <begin position="613"/>
        <end position="622"/>
    </location>
</feature>
<dbReference type="Proteomes" id="UP001597285">
    <property type="component" value="Unassembled WGS sequence"/>
</dbReference>
<feature type="region of interest" description="Disordered" evidence="5">
    <location>
        <begin position="64"/>
        <end position="110"/>
    </location>
</feature>
<dbReference type="PANTHER" id="PTHR33734:SF22">
    <property type="entry name" value="MEMBRANE-BOUND LYTIC MUREIN TRANSGLYCOSYLASE D"/>
    <property type="match status" value="1"/>
</dbReference>
<comment type="similarity">
    <text evidence="1">Belongs to the glycosyl hydrolase 73 family.</text>
</comment>
<dbReference type="PRINTS" id="PR01002">
    <property type="entry name" value="FLGFLGJ"/>
</dbReference>
<dbReference type="SUPFAM" id="SSF54106">
    <property type="entry name" value="LysM domain"/>
    <property type="match status" value="11"/>
</dbReference>
<organism evidence="7 8">
    <name type="scientific">Carnobacterium antarcticum</name>
    <dbReference type="NCBI Taxonomy" id="2126436"/>
    <lineage>
        <taxon>Bacteria</taxon>
        <taxon>Bacillati</taxon>
        <taxon>Bacillota</taxon>
        <taxon>Bacilli</taxon>
        <taxon>Lactobacillales</taxon>
        <taxon>Carnobacteriaceae</taxon>
        <taxon>Carnobacterium</taxon>
    </lineage>
</organism>
<feature type="compositionally biased region" description="Polar residues" evidence="5">
    <location>
        <begin position="93"/>
        <end position="107"/>
    </location>
</feature>
<dbReference type="InterPro" id="IPR036779">
    <property type="entry name" value="LysM_dom_sf"/>
</dbReference>
<evidence type="ECO:0000313" key="7">
    <source>
        <dbReference type="EMBL" id="MFD1798564.1"/>
    </source>
</evidence>
<feature type="compositionally biased region" description="Polar residues" evidence="5">
    <location>
        <begin position="623"/>
        <end position="633"/>
    </location>
</feature>
<keyword evidence="3" id="KW-0081">Bacteriolytic enzyme</keyword>
<feature type="compositionally biased region" description="Low complexity" evidence="5">
    <location>
        <begin position="748"/>
        <end position="766"/>
    </location>
</feature>
<feature type="domain" description="LysM" evidence="6">
    <location>
        <begin position="1172"/>
        <end position="1215"/>
    </location>
</feature>
<keyword evidence="2" id="KW-0929">Antimicrobial</keyword>
<feature type="compositionally biased region" description="Low complexity" evidence="5">
    <location>
        <begin position="71"/>
        <end position="85"/>
    </location>
</feature>
<dbReference type="PROSITE" id="PS51782">
    <property type="entry name" value="LYSM"/>
    <property type="match status" value="11"/>
</dbReference>
<feature type="compositionally biased region" description="Low complexity" evidence="5">
    <location>
        <begin position="268"/>
        <end position="280"/>
    </location>
</feature>
<dbReference type="SMART" id="SM00257">
    <property type="entry name" value="LysM"/>
    <property type="match status" value="11"/>
</dbReference>
<evidence type="ECO:0000256" key="2">
    <source>
        <dbReference type="ARBA" id="ARBA00022529"/>
    </source>
</evidence>
<protein>
    <recommendedName>
        <fullName evidence="4">Peptidoglycan hydrolase</fullName>
    </recommendedName>
</protein>
<feature type="domain" description="LysM" evidence="6">
    <location>
        <begin position="632"/>
        <end position="675"/>
    </location>
</feature>
<feature type="domain" description="LysM" evidence="6">
    <location>
        <begin position="965"/>
        <end position="1008"/>
    </location>
</feature>
<dbReference type="RefSeq" id="WP_269465230.1">
    <property type="nucleotide sequence ID" value="NZ_JBHUFF010000007.1"/>
</dbReference>
<keyword evidence="8" id="KW-1185">Reference proteome</keyword>
<dbReference type="Gene3D" id="1.10.530.10">
    <property type="match status" value="1"/>
</dbReference>
<feature type="compositionally biased region" description="Low complexity" evidence="5">
    <location>
        <begin position="1014"/>
        <end position="1033"/>
    </location>
</feature>
<accession>A0ABW4NJZ6</accession>
<feature type="domain" description="LysM" evidence="6">
    <location>
        <begin position="898"/>
        <end position="941"/>
    </location>
</feature>
<feature type="compositionally biased region" description="Low complexity" evidence="5">
    <location>
        <begin position="815"/>
        <end position="832"/>
    </location>
</feature>
<feature type="region of interest" description="Disordered" evidence="5">
    <location>
        <begin position="602"/>
        <end position="633"/>
    </location>
</feature>
<dbReference type="Gene3D" id="4.10.80.30">
    <property type="entry name" value="DNA polymerase, domain 6"/>
    <property type="match status" value="1"/>
</dbReference>
<proteinExistence type="inferred from homology"/>
<dbReference type="CDD" id="cd00118">
    <property type="entry name" value="LysM"/>
    <property type="match status" value="11"/>
</dbReference>
<feature type="region of interest" description="Disordered" evidence="5">
    <location>
        <begin position="677"/>
        <end position="700"/>
    </location>
</feature>
<evidence type="ECO:0000259" key="6">
    <source>
        <dbReference type="PROSITE" id="PS51782"/>
    </source>
</evidence>
<reference evidence="8" key="1">
    <citation type="journal article" date="2019" name="Int. J. Syst. Evol. Microbiol.">
        <title>The Global Catalogue of Microorganisms (GCM) 10K type strain sequencing project: providing services to taxonomists for standard genome sequencing and annotation.</title>
        <authorList>
            <consortium name="The Broad Institute Genomics Platform"/>
            <consortium name="The Broad Institute Genome Sequencing Center for Infectious Disease"/>
            <person name="Wu L."/>
            <person name="Ma J."/>
        </authorList>
    </citation>
    <scope>NUCLEOTIDE SEQUENCE [LARGE SCALE GENOMIC DNA]</scope>
    <source>
        <strain evidence="8">KCTC 42143</strain>
    </source>
</reference>
<feature type="domain" description="LysM" evidence="6">
    <location>
        <begin position="766"/>
        <end position="809"/>
    </location>
</feature>
<feature type="domain" description="LysM" evidence="6">
    <location>
        <begin position="699"/>
        <end position="742"/>
    </location>
</feature>
<dbReference type="EMBL" id="JBHUFF010000007">
    <property type="protein sequence ID" value="MFD1798564.1"/>
    <property type="molecule type" value="Genomic_DNA"/>
</dbReference>
<evidence type="ECO:0000256" key="4">
    <source>
        <dbReference type="ARBA" id="ARBA00032108"/>
    </source>
</evidence>
<evidence type="ECO:0000256" key="5">
    <source>
        <dbReference type="SAM" id="MobiDB-lite"/>
    </source>
</evidence>
<feature type="domain" description="LysM" evidence="6">
    <location>
        <begin position="1032"/>
        <end position="1075"/>
    </location>
</feature>
<feature type="region of interest" description="Disordered" evidence="5">
    <location>
        <begin position="260"/>
        <end position="328"/>
    </location>
</feature>
<feature type="domain" description="LysM" evidence="6">
    <location>
        <begin position="833"/>
        <end position="876"/>
    </location>
</feature>
<dbReference type="Pfam" id="PF01832">
    <property type="entry name" value="Glucosaminidase"/>
    <property type="match status" value="1"/>
</dbReference>
<evidence type="ECO:0000256" key="3">
    <source>
        <dbReference type="ARBA" id="ARBA00022638"/>
    </source>
</evidence>
<dbReference type="Pfam" id="PF01476">
    <property type="entry name" value="LysM"/>
    <property type="match status" value="11"/>
</dbReference>
<dbReference type="SMART" id="SM00047">
    <property type="entry name" value="LYZ2"/>
    <property type="match status" value="1"/>
</dbReference>
<feature type="region of interest" description="Disordered" evidence="5">
    <location>
        <begin position="812"/>
        <end position="832"/>
    </location>
</feature>
<dbReference type="PANTHER" id="PTHR33734">
    <property type="entry name" value="LYSM DOMAIN-CONTAINING GPI-ANCHORED PROTEIN 2"/>
    <property type="match status" value="1"/>
</dbReference>
<evidence type="ECO:0000313" key="8">
    <source>
        <dbReference type="Proteomes" id="UP001597285"/>
    </source>
</evidence>
<sequence length="1276" mass="133939">MEKTRKERIVAANSKKLFGKKDLSNAVYKRGTAVLSTTLLVSLLAFPSFSASASANDLANSSSKELEENLKNNPEVVTEGTTEGTEVAKESETSIQSTEKSSDTTENAAEDKAIEKEQKIQELKILLTAEVFDTLIFEELDMEDIDELIETALDVKNDDTVNSEEAIEATITKMSIATNEEKIEATYALTEETVETDAVVEETSAAVNEGIEPSESAVEAEASLTTEIVEKSEEVSDVDKAAEQAELDKAEADKVKADQAAADKAELDQAASEQAELEQAAADKAKAEQAAADKAKTDQAAADKAKAEQAADKAKAEQAADKAKAEQAAADKAKADKAAADKAKADKAAADKAKADKAAADKAKADKAAADKAKAETAKLYTIKSGDTLNKIAKANGLSVAELKKMNNLSSDLIHPGQVLAVNKAAVGAVQTVTTAITSNKAIEKMSNAEFVEFIGAYAAEVAPKNDLYASLMIAQAALESGWGSSKLSSSPNHNLFGIKGSYNGQTATMYTSEWSASGGWIYIPQNFKKYPSHAESLQDNANLLKNGTNWDSNFYSGAWKSNSTSVYDATAWLQGRYATDPSYASKLNNIINSYNLTRFDSGYTGPVNPNPGSTGSDSSSSEKPNTNTTASSYTVKNGDTLWAIANRMGVSVANVKSWNNLKSDTIYIGQKLTIKGGTGSTNNNSTPNTSTPSNTTTSSYTVKSGDTLWGVASSKGVSVANLKSWNNLTSDTIYIDQKLTIKGGTGSTNNNSTPNTSTPSNTATSSYTVKSGDTLWGVANSSGVSVANLKSWNNLTSDTIYIGQKLTIKGGTGSTNNNSTPNTSTPSNTATSTYTVKNGDTLWGVANSKGVSVANLKSWNNLTSDTIFVGQNLTIKGGTGSTNTTPTTSTPTNTATSTYTVKSGDTLWEVASSNGVSVANLKSWNNLTSDTIFVGQKLTIKGGTNSSSANTAPNISTPSNTVTSSYTVKNGDSLWGVASSNGVSVANLKSWNNLTSDTIYIGQNLTIKGGTGSTNNNSTPNTSTPSNTTTSSYTVKSGDTLWGVASSKGVSVANLKSWNNLTSDTIMVGQNLTIKGGSTATTNSNKTDATVSNLAVSYTIKSGDTLSAISSKYGVSLSDLKSWNKLSTDTIYVGQTLTVKVGNQANSIATAKTPTVPVPTTNKNTSGAAQSNHIVKSGDTLWGIANSNGVSVADLKSWNDLNSDSLSVGQNLTLITSVKSDVVTKTPEQLASYTVVRDDSLWAIANKIGVSVASLKEWNYLKSDVIFVGQTLLIK</sequence>